<organism evidence="1 2">
    <name type="scientific">Gynuella sunshinyii YC6258</name>
    <dbReference type="NCBI Taxonomy" id="1445510"/>
    <lineage>
        <taxon>Bacteria</taxon>
        <taxon>Pseudomonadati</taxon>
        <taxon>Pseudomonadota</taxon>
        <taxon>Gammaproteobacteria</taxon>
        <taxon>Oceanospirillales</taxon>
        <taxon>Saccharospirillaceae</taxon>
        <taxon>Gynuella</taxon>
    </lineage>
</organism>
<dbReference type="SUPFAM" id="SSF48452">
    <property type="entry name" value="TPR-like"/>
    <property type="match status" value="1"/>
</dbReference>
<dbReference type="OrthoDB" id="9812003at2"/>
<evidence type="ECO:0000313" key="1">
    <source>
        <dbReference type="EMBL" id="AJQ94057.1"/>
    </source>
</evidence>
<gene>
    <name evidence="1" type="ORF">YC6258_02013</name>
</gene>
<keyword evidence="2" id="KW-1185">Reference proteome</keyword>
<dbReference type="AlphaFoldDB" id="A0A0C5VHB9"/>
<dbReference type="RefSeq" id="WP_044616665.1">
    <property type="nucleotide sequence ID" value="NZ_CP007142.1"/>
</dbReference>
<dbReference type="KEGG" id="gsn:YC6258_02013"/>
<evidence type="ECO:0000313" key="2">
    <source>
        <dbReference type="Proteomes" id="UP000032266"/>
    </source>
</evidence>
<dbReference type="InterPro" id="IPR011990">
    <property type="entry name" value="TPR-like_helical_dom_sf"/>
</dbReference>
<dbReference type="EMBL" id="CP007142">
    <property type="protein sequence ID" value="AJQ94057.1"/>
    <property type="molecule type" value="Genomic_DNA"/>
</dbReference>
<proteinExistence type="predicted"/>
<dbReference type="Gene3D" id="1.25.40.10">
    <property type="entry name" value="Tetratricopeptide repeat domain"/>
    <property type="match status" value="1"/>
</dbReference>
<dbReference type="Proteomes" id="UP000032266">
    <property type="component" value="Chromosome"/>
</dbReference>
<accession>A0A0C5VHB9</accession>
<sequence length="177" mass="20226">MDLLAFDGGQLYFEEQTRADVLGLIEQAAEQYGSPQAEDLLMKALFMAPENLTVLVALYRYYFYQHRYEDALTITAKVLRVIAARIGFPPKWQDINMNDLGWGIMQSFQLVRLYLYALKGAGYLNLRQGRIDEAAAMLTKVVELDSRDRIGAQVLLTVAEHQRLRERGVECLVLEGY</sequence>
<evidence type="ECO:0008006" key="3">
    <source>
        <dbReference type="Google" id="ProtNLM"/>
    </source>
</evidence>
<dbReference type="PATRIC" id="fig|1445510.3.peg.1970"/>
<protein>
    <recommendedName>
        <fullName evidence="3">Tetratricopeptide repeat protein</fullName>
    </recommendedName>
</protein>
<name>A0A0C5VHB9_9GAMM</name>
<dbReference type="STRING" id="1445510.YC6258_02013"/>
<dbReference type="HOGENOM" id="CLU_114962_0_0_6"/>
<reference evidence="1 2" key="1">
    <citation type="submission" date="2014-01" db="EMBL/GenBank/DDBJ databases">
        <title>Full genme sequencing of cellulolytic bacterium Gynuella sunshinyii YC6258T gen. nov., sp. nov.</title>
        <authorList>
            <person name="Khan H."/>
            <person name="Chung E.J."/>
            <person name="Chung Y.R."/>
        </authorList>
    </citation>
    <scope>NUCLEOTIDE SEQUENCE [LARGE SCALE GENOMIC DNA]</scope>
    <source>
        <strain evidence="1 2">YC6258</strain>
    </source>
</reference>